<accession>A0ABP4F162</accession>
<dbReference type="EMBL" id="BAAAJE010000006">
    <property type="protein sequence ID" value="GAA1139419.1"/>
    <property type="molecule type" value="Genomic_DNA"/>
</dbReference>
<reference evidence="2" key="1">
    <citation type="journal article" date="2019" name="Int. J. Syst. Evol. Microbiol.">
        <title>The Global Catalogue of Microorganisms (GCM) 10K type strain sequencing project: providing services to taxonomists for standard genome sequencing and annotation.</title>
        <authorList>
            <consortium name="The Broad Institute Genomics Platform"/>
            <consortium name="The Broad Institute Genome Sequencing Center for Infectious Disease"/>
            <person name="Wu L."/>
            <person name="Ma J."/>
        </authorList>
    </citation>
    <scope>NUCLEOTIDE SEQUENCE [LARGE SCALE GENOMIC DNA]</scope>
    <source>
        <strain evidence="2">JCM 11813</strain>
    </source>
</reference>
<sequence>MTARLRVDWPSCRARGLCHELLPELVDLDEWGYPVVGGEVTPDLLADARAAVRMCPRLALRLVAARPV</sequence>
<dbReference type="Proteomes" id="UP001499979">
    <property type="component" value="Unassembled WGS sequence"/>
</dbReference>
<dbReference type="RefSeq" id="WP_343907249.1">
    <property type="nucleotide sequence ID" value="NZ_BAAAJE010000006.1"/>
</dbReference>
<protein>
    <recommendedName>
        <fullName evidence="3">Ferredoxin</fullName>
    </recommendedName>
</protein>
<evidence type="ECO:0000313" key="1">
    <source>
        <dbReference type="EMBL" id="GAA1139419.1"/>
    </source>
</evidence>
<keyword evidence="2" id="KW-1185">Reference proteome</keyword>
<proteinExistence type="predicted"/>
<evidence type="ECO:0000313" key="2">
    <source>
        <dbReference type="Proteomes" id="UP001499979"/>
    </source>
</evidence>
<gene>
    <name evidence="1" type="ORF">GCM10009606_18850</name>
</gene>
<name>A0ABP4F162_9ACTN</name>
<dbReference type="SUPFAM" id="SSF54862">
    <property type="entry name" value="4Fe-4S ferredoxins"/>
    <property type="match status" value="1"/>
</dbReference>
<comment type="caution">
    <text evidence="1">The sequence shown here is derived from an EMBL/GenBank/DDBJ whole genome shotgun (WGS) entry which is preliminary data.</text>
</comment>
<evidence type="ECO:0008006" key="3">
    <source>
        <dbReference type="Google" id="ProtNLM"/>
    </source>
</evidence>
<dbReference type="Gene3D" id="3.30.70.20">
    <property type="match status" value="1"/>
</dbReference>
<organism evidence="1 2">
    <name type="scientific">Nocardioides aquiterrae</name>
    <dbReference type="NCBI Taxonomy" id="203799"/>
    <lineage>
        <taxon>Bacteria</taxon>
        <taxon>Bacillati</taxon>
        <taxon>Actinomycetota</taxon>
        <taxon>Actinomycetes</taxon>
        <taxon>Propionibacteriales</taxon>
        <taxon>Nocardioidaceae</taxon>
        <taxon>Nocardioides</taxon>
    </lineage>
</organism>
<dbReference type="Pfam" id="PF13459">
    <property type="entry name" value="Fer4_15"/>
    <property type="match status" value="1"/>
</dbReference>